<keyword evidence="3" id="KW-0808">Transferase</keyword>
<dbReference type="EMBL" id="SWAV01000001">
    <property type="protein sequence ID" value="TKA93541.1"/>
    <property type="molecule type" value="Genomic_DNA"/>
</dbReference>
<dbReference type="GO" id="GO:0016740">
    <property type="term" value="F:transferase activity"/>
    <property type="evidence" value="ECO:0007669"/>
    <property type="project" value="UniProtKB-KW"/>
</dbReference>
<organism evidence="3 4">
    <name type="scientific">Halopseudomonas bauzanensis</name>
    <dbReference type="NCBI Taxonomy" id="653930"/>
    <lineage>
        <taxon>Bacteria</taxon>
        <taxon>Pseudomonadati</taxon>
        <taxon>Pseudomonadota</taxon>
        <taxon>Gammaproteobacteria</taxon>
        <taxon>Pseudomonadales</taxon>
        <taxon>Pseudomonadaceae</taxon>
        <taxon>Halopseudomonas</taxon>
    </lineage>
</organism>
<dbReference type="SUPFAM" id="SSF52833">
    <property type="entry name" value="Thioredoxin-like"/>
    <property type="match status" value="1"/>
</dbReference>
<dbReference type="Pfam" id="PF13417">
    <property type="entry name" value="GST_N_3"/>
    <property type="match status" value="1"/>
</dbReference>
<evidence type="ECO:0000313" key="4">
    <source>
        <dbReference type="Proteomes" id="UP000305198"/>
    </source>
</evidence>
<sequence length="482" mass="54507">MVLILHGNQAFGRAYIKNHPAEENVGGVQLLHGTPQCLFLLVGIVAQNVSVIDSLPVYRLAQKADSPHQYLTKTEQSLQLQTSSGVFLSIQSPIRAWITTAEYPTIHADIRRTGMHKLIGAPVSLYTGKVRCYLQFKGIRFEEVLSTPQIFKELIIPRTGVRYIPVLVTPDDQVIQDSTEIIDHLEHHFPNRSVYPTGPCQRLVALLLEIYGDEWLVNPAMLYRWKIEENREFAIQEFGRTRLPGASAKEQYAAGLEASGPFAGALPRLGITDHSRAAIEQSYLSLLDELNIHFSDHDYLLGDQPCIGDFGLIGPLYAHLYRDPASGRLMRERAPQVARWVERMISPDASSHDGGFLPNDQVPDTLLPIINRMFDEQVPVLLETARQLKEWTEANPDAEDIPRAIGTLRYRLGDMEEERLVFPYNLWMWQRAHDFYGELTGDHRAGITALLNDAQIHALATPLSVRLQRRNNKLKRQTESGQ</sequence>
<dbReference type="InterPro" id="IPR004046">
    <property type="entry name" value="GST_C"/>
</dbReference>
<dbReference type="Proteomes" id="UP000305198">
    <property type="component" value="Unassembled WGS sequence"/>
</dbReference>
<dbReference type="PANTHER" id="PTHR12289:SF67">
    <property type="match status" value="1"/>
</dbReference>
<dbReference type="AlphaFoldDB" id="A0A4U0YUQ0"/>
<dbReference type="InterPro" id="IPR050931">
    <property type="entry name" value="Mito_Protein_Transport_Metaxin"/>
</dbReference>
<dbReference type="Gene3D" id="1.20.1050.10">
    <property type="match status" value="2"/>
</dbReference>
<accession>A0A4U0YUQ0</accession>
<dbReference type="InterPro" id="IPR036282">
    <property type="entry name" value="Glutathione-S-Trfase_C_sf"/>
</dbReference>
<proteinExistence type="predicted"/>
<dbReference type="Gene3D" id="3.40.30.10">
    <property type="entry name" value="Glutaredoxin"/>
    <property type="match status" value="1"/>
</dbReference>
<evidence type="ECO:0000313" key="3">
    <source>
        <dbReference type="EMBL" id="TKA93541.1"/>
    </source>
</evidence>
<protein>
    <submittedName>
        <fullName evidence="3">Glutathione S-transferase</fullName>
    </submittedName>
</protein>
<dbReference type="PANTHER" id="PTHR12289">
    <property type="entry name" value="METAXIN RELATED"/>
    <property type="match status" value="1"/>
</dbReference>
<dbReference type="GO" id="GO:0005737">
    <property type="term" value="C:cytoplasm"/>
    <property type="evidence" value="ECO:0007669"/>
    <property type="project" value="TreeGrafter"/>
</dbReference>
<feature type="domain" description="Glutathione S-transferase C-terminal" evidence="1">
    <location>
        <begin position="286"/>
        <end position="346"/>
    </location>
</feature>
<name>A0A4U0YUQ0_9GAMM</name>
<evidence type="ECO:0000259" key="2">
    <source>
        <dbReference type="Pfam" id="PF13417"/>
    </source>
</evidence>
<dbReference type="InterPro" id="IPR004045">
    <property type="entry name" value="Glutathione_S-Trfase_N"/>
</dbReference>
<dbReference type="SUPFAM" id="SSF47616">
    <property type="entry name" value="GST C-terminal domain-like"/>
    <property type="match status" value="1"/>
</dbReference>
<reference evidence="3 4" key="1">
    <citation type="submission" date="2019-04" db="EMBL/GenBank/DDBJ databases">
        <title>Crypto-aerobic microbial life in anoxic (sulfidic) marine sediments.</title>
        <authorList>
            <person name="Bhattacharya S."/>
            <person name="Roy C."/>
            <person name="Mondal N."/>
            <person name="Sarkar J."/>
            <person name="Mandal S."/>
            <person name="Rameez M.J."/>
            <person name="Ghosh W."/>
        </authorList>
    </citation>
    <scope>NUCLEOTIDE SEQUENCE [LARGE SCALE GENOMIC DNA]</scope>
    <source>
        <strain evidence="3 4">SBBB</strain>
    </source>
</reference>
<dbReference type="Pfam" id="PF00043">
    <property type="entry name" value="GST_C"/>
    <property type="match status" value="1"/>
</dbReference>
<gene>
    <name evidence="3" type="ORF">FA869_05120</name>
</gene>
<comment type="caution">
    <text evidence="3">The sequence shown here is derived from an EMBL/GenBank/DDBJ whole genome shotgun (WGS) entry which is preliminary data.</text>
</comment>
<feature type="domain" description="GST N-terminal" evidence="2">
    <location>
        <begin position="118"/>
        <end position="192"/>
    </location>
</feature>
<evidence type="ECO:0000259" key="1">
    <source>
        <dbReference type="Pfam" id="PF00043"/>
    </source>
</evidence>
<dbReference type="InterPro" id="IPR036249">
    <property type="entry name" value="Thioredoxin-like_sf"/>
</dbReference>